<evidence type="ECO:0000313" key="2">
    <source>
        <dbReference type="Proteomes" id="UP000005510"/>
    </source>
</evidence>
<organism evidence="1 2">
    <name type="scientific">Parabacteroides johnsonii DSM 18315</name>
    <dbReference type="NCBI Taxonomy" id="537006"/>
    <lineage>
        <taxon>Bacteria</taxon>
        <taxon>Pseudomonadati</taxon>
        <taxon>Bacteroidota</taxon>
        <taxon>Bacteroidia</taxon>
        <taxon>Bacteroidales</taxon>
        <taxon>Tannerellaceae</taxon>
        <taxon>Parabacteroides</taxon>
    </lineage>
</organism>
<reference evidence="1 2" key="2">
    <citation type="submission" date="2008-10" db="EMBL/GenBank/DDBJ databases">
        <authorList>
            <person name="Fulton L."/>
            <person name="Clifton S."/>
            <person name="Fulton B."/>
            <person name="Xu J."/>
            <person name="Minx P."/>
            <person name="Pepin K.H."/>
            <person name="Johnson M."/>
            <person name="Bhonagiri V."/>
            <person name="Nash W.E."/>
            <person name="Mardis E.R."/>
            <person name="Wilson R.K."/>
        </authorList>
    </citation>
    <scope>NUCLEOTIDE SEQUENCE [LARGE SCALE GENOMIC DNA]</scope>
    <source>
        <strain evidence="1 2">DSM 18315</strain>
    </source>
</reference>
<name>B7BG39_9BACT</name>
<evidence type="ECO:0000313" key="1">
    <source>
        <dbReference type="EMBL" id="EEC94638.1"/>
    </source>
</evidence>
<reference evidence="1 2" key="1">
    <citation type="submission" date="2008-10" db="EMBL/GenBank/DDBJ databases">
        <title>Draft genome sequence of Parabacteroides johnsonii (DSM 18315).</title>
        <authorList>
            <person name="Sudarsanam P."/>
            <person name="Ley R."/>
            <person name="Guruge J."/>
            <person name="Turnbaugh P.J."/>
            <person name="Mahowald M."/>
            <person name="Liep D."/>
            <person name="Gordon J."/>
        </authorList>
    </citation>
    <scope>NUCLEOTIDE SEQUENCE [LARGE SCALE GENOMIC DNA]</scope>
    <source>
        <strain evidence="1 2">DSM 18315</strain>
    </source>
</reference>
<dbReference type="EMBL" id="ABYH01000400">
    <property type="protein sequence ID" value="EEC94638.1"/>
    <property type="molecule type" value="Genomic_DNA"/>
</dbReference>
<accession>B7BG39</accession>
<dbReference type="Proteomes" id="UP000005510">
    <property type="component" value="Unassembled WGS sequence"/>
</dbReference>
<comment type="caution">
    <text evidence="1">The sequence shown here is derived from an EMBL/GenBank/DDBJ whole genome shotgun (WGS) entry which is preliminary data.</text>
</comment>
<dbReference type="AlphaFoldDB" id="B7BG39"/>
<gene>
    <name evidence="1" type="ORF">PRABACTJOHN_04031</name>
</gene>
<proteinExistence type="predicted"/>
<protein>
    <submittedName>
        <fullName evidence="1">Uncharacterized protein</fullName>
    </submittedName>
</protein>
<dbReference type="HOGENOM" id="CLU_3219680_0_0_10"/>
<sequence length="44" mass="5130">MVGSGLVVNENRLTPGEVSGYKKVSMWCRPPNLHRHWLIYYLLD</sequence>